<feature type="compositionally biased region" description="Basic residues" evidence="1">
    <location>
        <begin position="21"/>
        <end position="39"/>
    </location>
</feature>
<feature type="compositionally biased region" description="Basic and acidic residues" evidence="1">
    <location>
        <begin position="78"/>
        <end position="141"/>
    </location>
</feature>
<feature type="compositionally biased region" description="Pro residues" evidence="1">
    <location>
        <begin position="178"/>
        <end position="187"/>
    </location>
</feature>
<reference evidence="2 3" key="1">
    <citation type="journal article" date="2018" name="PLoS ONE">
        <title>The draft genome of Kipferlia bialata reveals reductive genome evolution in fornicate parasites.</title>
        <authorList>
            <person name="Tanifuji G."/>
            <person name="Takabayashi S."/>
            <person name="Kume K."/>
            <person name="Takagi M."/>
            <person name="Nakayama T."/>
            <person name="Kamikawa R."/>
            <person name="Inagaki Y."/>
            <person name="Hashimoto T."/>
        </authorList>
    </citation>
    <scope>NUCLEOTIDE SEQUENCE [LARGE SCALE GENOMIC DNA]</scope>
    <source>
        <strain evidence="2">NY0173</strain>
    </source>
</reference>
<accession>A0A9K3D977</accession>
<dbReference type="AlphaFoldDB" id="A0A9K3D977"/>
<gene>
    <name evidence="2" type="ORF">KIPB_012109</name>
</gene>
<organism evidence="2 3">
    <name type="scientific">Kipferlia bialata</name>
    <dbReference type="NCBI Taxonomy" id="797122"/>
    <lineage>
        <taxon>Eukaryota</taxon>
        <taxon>Metamonada</taxon>
        <taxon>Carpediemonas-like organisms</taxon>
        <taxon>Kipferlia</taxon>
    </lineage>
</organism>
<evidence type="ECO:0000313" key="3">
    <source>
        <dbReference type="Proteomes" id="UP000265618"/>
    </source>
</evidence>
<evidence type="ECO:0000256" key="1">
    <source>
        <dbReference type="SAM" id="MobiDB-lite"/>
    </source>
</evidence>
<feature type="non-terminal residue" evidence="2">
    <location>
        <position position="187"/>
    </location>
</feature>
<feature type="region of interest" description="Disordered" evidence="1">
    <location>
        <begin position="1"/>
        <end position="187"/>
    </location>
</feature>
<proteinExistence type="predicted"/>
<dbReference type="EMBL" id="BDIP01005220">
    <property type="protein sequence ID" value="GIQ89603.1"/>
    <property type="molecule type" value="Genomic_DNA"/>
</dbReference>
<protein>
    <submittedName>
        <fullName evidence="2">Uncharacterized protein</fullName>
    </submittedName>
</protein>
<comment type="caution">
    <text evidence="2">The sequence shown here is derived from an EMBL/GenBank/DDBJ whole genome shotgun (WGS) entry which is preliminary data.</text>
</comment>
<dbReference type="Proteomes" id="UP000265618">
    <property type="component" value="Unassembled WGS sequence"/>
</dbReference>
<keyword evidence="3" id="KW-1185">Reference proteome</keyword>
<feature type="compositionally biased region" description="Basic residues" evidence="1">
    <location>
        <begin position="142"/>
        <end position="153"/>
    </location>
</feature>
<sequence length="187" mass="21887">AARRTREKGSKETHGSGLVRQKSKGRIRRQKSLVMHGRHREGEREGERDKDKQKHMRREASTLSHDWQIIQAARKKRQQMERRGLRESSREGDERDDWNEKERGVSMAPGHRERDRDRERDREREREREDRHRGRSVERSAPKKPRSARKGGKRMSAGNVAYSAISDLDVSEETSEIPPAPVAKPLE</sequence>
<name>A0A9K3D977_9EUKA</name>
<evidence type="ECO:0000313" key="2">
    <source>
        <dbReference type="EMBL" id="GIQ89603.1"/>
    </source>
</evidence>
<feature type="non-terminal residue" evidence="2">
    <location>
        <position position="1"/>
    </location>
</feature>
<feature type="compositionally biased region" description="Basic and acidic residues" evidence="1">
    <location>
        <begin position="40"/>
        <end position="52"/>
    </location>
</feature>